<dbReference type="InterPro" id="IPR011013">
    <property type="entry name" value="Gal_mutarotase_sf_dom"/>
</dbReference>
<dbReference type="Proteomes" id="UP000254141">
    <property type="component" value="Unassembled WGS sequence"/>
</dbReference>
<dbReference type="SUPFAM" id="SSF51445">
    <property type="entry name" value="(Trans)glycosidases"/>
    <property type="match status" value="1"/>
</dbReference>
<evidence type="ECO:0000259" key="3">
    <source>
        <dbReference type="Pfam" id="PF01055"/>
    </source>
</evidence>
<dbReference type="AlphaFoldDB" id="A0AB74GRH0"/>
<comment type="caution">
    <text evidence="5">The sequence shown here is derived from an EMBL/GenBank/DDBJ whole genome shotgun (WGS) entry which is preliminary data.</text>
</comment>
<dbReference type="Gene3D" id="2.60.40.1760">
    <property type="entry name" value="glycosyl hydrolase (family 31)"/>
    <property type="match status" value="1"/>
</dbReference>
<evidence type="ECO:0000313" key="5">
    <source>
        <dbReference type="EMBL" id="STU49266.1"/>
    </source>
</evidence>
<dbReference type="EC" id="3.2.1.177" evidence="5"/>
<dbReference type="InterPro" id="IPR017853">
    <property type="entry name" value="GH"/>
</dbReference>
<evidence type="ECO:0000313" key="6">
    <source>
        <dbReference type="Proteomes" id="UP000254141"/>
    </source>
</evidence>
<dbReference type="PANTHER" id="PTHR22762:SF165">
    <property type="entry name" value="PUTATIVE (AFU_ORTHOLOGUE AFUA_1G06560)-RELATED"/>
    <property type="match status" value="1"/>
</dbReference>
<comment type="similarity">
    <text evidence="1 2">Belongs to the glycosyl hydrolase 31 family.</text>
</comment>
<keyword evidence="2 5" id="KW-0378">Hydrolase</keyword>
<evidence type="ECO:0000259" key="4">
    <source>
        <dbReference type="Pfam" id="PF13802"/>
    </source>
</evidence>
<dbReference type="InterPro" id="IPR025887">
    <property type="entry name" value="Glyco_hydro_31_N_dom"/>
</dbReference>
<evidence type="ECO:0000256" key="2">
    <source>
        <dbReference type="RuleBase" id="RU361185"/>
    </source>
</evidence>
<keyword evidence="2 5" id="KW-0326">Glycosidase</keyword>
<feature type="domain" description="Glycoside hydrolase family 31 N-terminal" evidence="4">
    <location>
        <begin position="27"/>
        <end position="213"/>
    </location>
</feature>
<organism evidence="5 6">
    <name type="scientific">Klebsiella pneumoniae</name>
    <dbReference type="NCBI Taxonomy" id="573"/>
    <lineage>
        <taxon>Bacteria</taxon>
        <taxon>Pseudomonadati</taxon>
        <taxon>Pseudomonadota</taxon>
        <taxon>Gammaproteobacteria</taxon>
        <taxon>Enterobacterales</taxon>
        <taxon>Enterobacteriaceae</taxon>
        <taxon>Klebsiella/Raoultella group</taxon>
        <taxon>Klebsiella</taxon>
        <taxon>Klebsiella pneumoniae complex</taxon>
    </lineage>
</organism>
<dbReference type="PANTHER" id="PTHR22762">
    <property type="entry name" value="ALPHA-GLUCOSIDASE"/>
    <property type="match status" value="1"/>
</dbReference>
<gene>
    <name evidence="5" type="primary">yicI_3</name>
    <name evidence="5" type="ORF">NCTC5051_01571</name>
</gene>
<sequence>MKTLKHWSLHQQLKHHVELTVDGQHTLCLYVLEENLFRVLLKRQGQLALDRTWSIAPQQDVPWEGRARDDLSGFSLPAWQLTREGDTLTIATRQLRVTVHQPLWLEWSYRDEAGEWQPLANDRPTSAYLANAHGDGVAHYLSRRKDERFYGLGEKAGDLQRTGKRYEMRNLDAMGYNAVSTDPLYKHIPFTITQRSDISYGLFYDNLSSCWLDLGNEIDNYHTAYRRWQAEAGDIDYYLFTGKQVLDVTKAFVRLTGKTLFGPKWSLGYSGSTMHYTDAPDAQNQLMNFIHLCEQHAIPCDSFQLSSGYTSINGKRYVFNWNYDKVPQPKVMSQSFHDAGLKLAANIKPCLLQDHPRYGEVAERGLFIRDSQTDAPERSSFWDDEGSHLDFTNPQTVAWWQEGVTTQLLEMGIDSTWNDNNEYEVWDGEARCYGFGREIAIKHIRPVMPLLMMRASLEAQ</sequence>
<proteinExistence type="inferred from homology"/>
<dbReference type="Pfam" id="PF01055">
    <property type="entry name" value="Glyco_hydro_31_2nd"/>
    <property type="match status" value="1"/>
</dbReference>
<dbReference type="EMBL" id="UGLU01000001">
    <property type="protein sequence ID" value="STU49266.1"/>
    <property type="molecule type" value="Genomic_DNA"/>
</dbReference>
<feature type="domain" description="Glycoside hydrolase family 31 TIM barrel" evidence="3">
    <location>
        <begin position="263"/>
        <end position="458"/>
    </location>
</feature>
<accession>A0AB74GRH0</accession>
<dbReference type="Pfam" id="PF13802">
    <property type="entry name" value="Gal_mutarotas_2"/>
    <property type="match status" value="1"/>
</dbReference>
<dbReference type="GO" id="GO:0061634">
    <property type="term" value="F:alpha-D-xyloside xylohydrolase"/>
    <property type="evidence" value="ECO:0007669"/>
    <property type="project" value="UniProtKB-EC"/>
</dbReference>
<dbReference type="SUPFAM" id="SSF74650">
    <property type="entry name" value="Galactose mutarotase-like"/>
    <property type="match status" value="1"/>
</dbReference>
<dbReference type="GO" id="GO:0030246">
    <property type="term" value="F:carbohydrate binding"/>
    <property type="evidence" value="ECO:0007669"/>
    <property type="project" value="InterPro"/>
</dbReference>
<dbReference type="GO" id="GO:0005975">
    <property type="term" value="P:carbohydrate metabolic process"/>
    <property type="evidence" value="ECO:0007669"/>
    <property type="project" value="InterPro"/>
</dbReference>
<name>A0AB74GRH0_KLEPN</name>
<dbReference type="CDD" id="cd14752">
    <property type="entry name" value="GH31_N"/>
    <property type="match status" value="1"/>
</dbReference>
<protein>
    <submittedName>
        <fullName evidence="5">Alpha-glucosidase</fullName>
        <ecNumber evidence="5">3.2.1.177</ecNumber>
    </submittedName>
</protein>
<reference evidence="5 6" key="1">
    <citation type="submission" date="2018-06" db="EMBL/GenBank/DDBJ databases">
        <authorList>
            <consortium name="Pathogen Informatics"/>
            <person name="Doyle S."/>
        </authorList>
    </citation>
    <scope>NUCLEOTIDE SEQUENCE [LARGE SCALE GENOMIC DNA]</scope>
    <source>
        <strain evidence="5 6">NCTC5051</strain>
    </source>
</reference>
<dbReference type="Gene3D" id="3.20.20.80">
    <property type="entry name" value="Glycosidases"/>
    <property type="match status" value="1"/>
</dbReference>
<dbReference type="InterPro" id="IPR000322">
    <property type="entry name" value="Glyco_hydro_31_TIM"/>
</dbReference>
<evidence type="ECO:0000256" key="1">
    <source>
        <dbReference type="ARBA" id="ARBA00007806"/>
    </source>
</evidence>